<reference evidence="9" key="1">
    <citation type="journal article" date="2023" name="Commun. Biol.">
        <title>Genome analysis of Parmales, the sister group of diatoms, reveals the evolutionary specialization of diatoms from phago-mixotrophs to photoautotrophs.</title>
        <authorList>
            <person name="Ban H."/>
            <person name="Sato S."/>
            <person name="Yoshikawa S."/>
            <person name="Yamada K."/>
            <person name="Nakamura Y."/>
            <person name="Ichinomiya M."/>
            <person name="Sato N."/>
            <person name="Blanc-Mathieu R."/>
            <person name="Endo H."/>
            <person name="Kuwata A."/>
            <person name="Ogata H."/>
        </authorList>
    </citation>
    <scope>NUCLEOTIDE SEQUENCE [LARGE SCALE GENOMIC DNA]</scope>
    <source>
        <strain evidence="9">NIES 3699</strain>
    </source>
</reference>
<feature type="domain" description="Fe2OG dioxygenase" evidence="7">
    <location>
        <begin position="426"/>
        <end position="543"/>
    </location>
</feature>
<keyword evidence="4" id="KW-0560">Oxidoreductase</keyword>
<gene>
    <name evidence="8" type="ORF">TrVE_jg5448</name>
</gene>
<evidence type="ECO:0000313" key="9">
    <source>
        <dbReference type="Proteomes" id="UP001165160"/>
    </source>
</evidence>
<keyword evidence="5" id="KW-0408">Iron</keyword>
<keyword evidence="9" id="KW-1185">Reference proteome</keyword>
<evidence type="ECO:0000256" key="4">
    <source>
        <dbReference type="ARBA" id="ARBA00023002"/>
    </source>
</evidence>
<dbReference type="Gene3D" id="2.60.120.620">
    <property type="entry name" value="q2cbj1_9rhob like domain"/>
    <property type="match status" value="1"/>
</dbReference>
<keyword evidence="3" id="KW-0223">Dioxygenase</keyword>
<sequence>MGKLSKRKRAALEASKLTKAYNASSVDFDGDGDGDGDGSESNSNSNSFNGPLLQPPSEPTLKYLSAVAAAPSDVYWSTPYKGLRRAIFPFIKMSLSKYVLPDYPALTTTLLTPPNTLLGYEQAILYLTAIRDLNVKVKQGTIQRWVRMVDECDSTTLKVKLLSSIVGCQDGQDDNDDNDAEMLDASVNKHDAKKALEQLMVEGTVDNTTATTTTTTSTTKTTSDDDQIEDMGTFIVPPTNPHHNAEAETNLKISTPCSATPSFVPDSSNLKIILRIKGPDRKPPNLHDLIVRMTDDSVCNGVCNQDGNPPTLPPRLFIPHSISSPSLPPISKHPIPHVPGAFLLSSVLTPSECSYILNTTEAMGYSKNEVAGKPDTEIGECEWLTCSNPPPSSLDKTWRNDRGMLGTIFDRVKTFLPRMQDKKAVGINSRWRCFRYKQGGVYRMHIDGSWSAAGLENQRMVNDVTEGEVKSRLTFLMYLNDDFQGGETTFFLPKKDGGLGGWKVQPKIGSVLVFPQGNEASLLHEGTKVTNGTKWVVRTDVLYGGFSKNK</sequence>
<dbReference type="GO" id="GO:0005783">
    <property type="term" value="C:endoplasmic reticulum"/>
    <property type="evidence" value="ECO:0007669"/>
    <property type="project" value="TreeGrafter"/>
</dbReference>
<organism evidence="8 9">
    <name type="scientific">Triparma verrucosa</name>
    <dbReference type="NCBI Taxonomy" id="1606542"/>
    <lineage>
        <taxon>Eukaryota</taxon>
        <taxon>Sar</taxon>
        <taxon>Stramenopiles</taxon>
        <taxon>Ochrophyta</taxon>
        <taxon>Bolidophyceae</taxon>
        <taxon>Parmales</taxon>
        <taxon>Triparmaceae</taxon>
        <taxon>Triparma</taxon>
    </lineage>
</organism>
<dbReference type="EMBL" id="BRXX01000307">
    <property type="protein sequence ID" value="GMI03820.1"/>
    <property type="molecule type" value="Genomic_DNA"/>
</dbReference>
<evidence type="ECO:0000256" key="5">
    <source>
        <dbReference type="ARBA" id="ARBA00023004"/>
    </source>
</evidence>
<evidence type="ECO:0000259" key="7">
    <source>
        <dbReference type="PROSITE" id="PS51471"/>
    </source>
</evidence>
<dbReference type="PROSITE" id="PS51471">
    <property type="entry name" value="FE2OG_OXY"/>
    <property type="match status" value="1"/>
</dbReference>
<dbReference type="GO" id="GO:0005506">
    <property type="term" value="F:iron ion binding"/>
    <property type="evidence" value="ECO:0007669"/>
    <property type="project" value="InterPro"/>
</dbReference>
<protein>
    <recommendedName>
        <fullName evidence="7">Fe2OG dioxygenase domain-containing protein</fullName>
    </recommendedName>
</protein>
<dbReference type="Pfam" id="PF13640">
    <property type="entry name" value="2OG-FeII_Oxy_3"/>
    <property type="match status" value="1"/>
</dbReference>
<evidence type="ECO:0000256" key="1">
    <source>
        <dbReference type="ARBA" id="ARBA00001961"/>
    </source>
</evidence>
<feature type="compositionally biased region" description="Acidic residues" evidence="6">
    <location>
        <begin position="28"/>
        <end position="38"/>
    </location>
</feature>
<dbReference type="InterPro" id="IPR045054">
    <property type="entry name" value="P4HA-like"/>
</dbReference>
<comment type="cofactor">
    <cofactor evidence="1">
        <name>L-ascorbate</name>
        <dbReference type="ChEBI" id="CHEBI:38290"/>
    </cofactor>
</comment>
<dbReference type="InterPro" id="IPR005123">
    <property type="entry name" value="Oxoglu/Fe-dep_dioxygenase_dom"/>
</dbReference>
<dbReference type="AlphaFoldDB" id="A0A9W7F532"/>
<feature type="compositionally biased region" description="Low complexity" evidence="6">
    <location>
        <begin position="39"/>
        <end position="50"/>
    </location>
</feature>
<dbReference type="Proteomes" id="UP001165160">
    <property type="component" value="Unassembled WGS sequence"/>
</dbReference>
<feature type="region of interest" description="Disordered" evidence="6">
    <location>
        <begin position="24"/>
        <end position="55"/>
    </location>
</feature>
<evidence type="ECO:0000313" key="8">
    <source>
        <dbReference type="EMBL" id="GMI03820.1"/>
    </source>
</evidence>
<dbReference type="InterPro" id="IPR044862">
    <property type="entry name" value="Pro_4_hyd_alph_FE2OG_OXY"/>
</dbReference>
<name>A0A9W7F532_9STRA</name>
<keyword evidence="2" id="KW-0479">Metal-binding</keyword>
<dbReference type="SMART" id="SM00702">
    <property type="entry name" value="P4Hc"/>
    <property type="match status" value="1"/>
</dbReference>
<dbReference type="PANTHER" id="PTHR10869:SF247">
    <property type="entry name" value="FE2OG DIOXYGENASE DOMAIN-CONTAINING PROTEIN"/>
    <property type="match status" value="1"/>
</dbReference>
<comment type="caution">
    <text evidence="8">The sequence shown here is derived from an EMBL/GenBank/DDBJ whole genome shotgun (WGS) entry which is preliminary data.</text>
</comment>
<dbReference type="GO" id="GO:0031418">
    <property type="term" value="F:L-ascorbic acid binding"/>
    <property type="evidence" value="ECO:0007669"/>
    <property type="project" value="InterPro"/>
</dbReference>
<accession>A0A9W7F532</accession>
<proteinExistence type="predicted"/>
<evidence type="ECO:0000256" key="6">
    <source>
        <dbReference type="SAM" id="MobiDB-lite"/>
    </source>
</evidence>
<dbReference type="InterPro" id="IPR006620">
    <property type="entry name" value="Pro_4_hyd_alph"/>
</dbReference>
<dbReference type="GO" id="GO:0004656">
    <property type="term" value="F:procollagen-proline 4-dioxygenase activity"/>
    <property type="evidence" value="ECO:0007669"/>
    <property type="project" value="TreeGrafter"/>
</dbReference>
<evidence type="ECO:0000256" key="3">
    <source>
        <dbReference type="ARBA" id="ARBA00022964"/>
    </source>
</evidence>
<dbReference type="PANTHER" id="PTHR10869">
    <property type="entry name" value="PROLYL 4-HYDROXYLASE ALPHA SUBUNIT"/>
    <property type="match status" value="1"/>
</dbReference>
<evidence type="ECO:0000256" key="2">
    <source>
        <dbReference type="ARBA" id="ARBA00022723"/>
    </source>
</evidence>